<dbReference type="RefSeq" id="NP_001293554.1">
    <property type="nucleotide sequence ID" value="NM_001306625.1"/>
</dbReference>
<dbReference type="EMBL" id="BX284602">
    <property type="protein sequence ID" value="CDH93060.1"/>
    <property type="molecule type" value="Genomic_DNA"/>
</dbReference>
<proteinExistence type="predicted"/>
<evidence type="ECO:0000313" key="1">
    <source>
        <dbReference type="EMBL" id="CDH93060.1"/>
    </source>
</evidence>
<organism evidence="1 2">
    <name type="scientific">Caenorhabditis elegans</name>
    <dbReference type="NCBI Taxonomy" id="6239"/>
    <lineage>
        <taxon>Eukaryota</taxon>
        <taxon>Metazoa</taxon>
        <taxon>Ecdysozoa</taxon>
        <taxon>Nematoda</taxon>
        <taxon>Chromadorea</taxon>
        <taxon>Rhabditida</taxon>
        <taxon>Rhabditina</taxon>
        <taxon>Rhabditomorpha</taxon>
        <taxon>Rhabditoidea</taxon>
        <taxon>Rhabditidae</taxon>
        <taxon>Peloderinae</taxon>
        <taxon>Caenorhabditis</taxon>
    </lineage>
</organism>
<gene>
    <name evidence="1" type="ORF">CELE_Y53F4B.62</name>
    <name evidence="1 3" type="ORF">Y53F4B.62</name>
</gene>
<sequence length="77" mass="9002">MLSKPETPYKPFPLFKLPMVAANEVMLCMPIVDIPIINLMRDSQMELTIKRNDGRKAVLSTFFNNFFQKFDFLMNVN</sequence>
<evidence type="ECO:0000313" key="3">
    <source>
        <dbReference type="WormBase" id="Y53F4B.62b"/>
    </source>
</evidence>
<keyword evidence="2" id="KW-1185">Reference proteome</keyword>
<dbReference type="ExpressionAtlas" id="U4PBG4">
    <property type="expression patterns" value="baseline"/>
</dbReference>
<reference evidence="1 2" key="1">
    <citation type="journal article" date="1998" name="Science">
        <title>Genome sequence of the nematode C. elegans: a platform for investigating biology.</title>
        <authorList>
            <consortium name="The C. elegans sequencing consortium"/>
            <person name="Sulson J.E."/>
            <person name="Waterston R."/>
        </authorList>
    </citation>
    <scope>NUCLEOTIDE SEQUENCE [LARGE SCALE GENOMIC DNA]</scope>
    <source>
        <strain evidence="1 2">Bristol N2</strain>
    </source>
</reference>
<dbReference type="WormBase" id="Y53F4B.62b">
    <property type="protein sequence ID" value="CE49058"/>
    <property type="gene ID" value="WBGene00219491"/>
</dbReference>
<dbReference type="AlphaFoldDB" id="U4PBG4"/>
<dbReference type="Proteomes" id="UP000001940">
    <property type="component" value="Chromosome II"/>
</dbReference>
<name>U4PBG4_CAEEL</name>
<accession>U4PBG4</accession>
<dbReference type="HOGENOM" id="CLU_2640340_0_0_1"/>
<protein>
    <submittedName>
        <fullName evidence="1">F-box domain-containing protein</fullName>
    </submittedName>
</protein>
<dbReference type="CTD" id="24105148"/>
<dbReference type="GeneID" id="24105148"/>
<dbReference type="AGR" id="WB:WBGene00219491"/>
<dbReference type="Bgee" id="WBGene00219491">
    <property type="expression patterns" value="Expressed in embryo and 1 other cell type or tissue"/>
</dbReference>
<dbReference type="OrthoDB" id="5842403at2759"/>
<evidence type="ECO:0000313" key="2">
    <source>
        <dbReference type="Proteomes" id="UP000001940"/>
    </source>
</evidence>